<name>A0A3B0C3N7_9BACL</name>
<accession>A0A3B0C3N7</accession>
<dbReference type="EMBL" id="RBAH01000015">
    <property type="protein sequence ID" value="RKN80432.1"/>
    <property type="molecule type" value="Genomic_DNA"/>
</dbReference>
<evidence type="ECO:0000256" key="1">
    <source>
        <dbReference type="ARBA" id="ARBA00006479"/>
    </source>
</evidence>
<reference evidence="2 3" key="1">
    <citation type="journal article" date="2007" name="Int. J. Syst. Evol. Microbiol.">
        <title>Paenibacillus ginsengarvi sp. nov., isolated from soil from ginseng cultivation.</title>
        <authorList>
            <person name="Yoon M.H."/>
            <person name="Ten L.N."/>
            <person name="Im W.T."/>
        </authorList>
    </citation>
    <scope>NUCLEOTIDE SEQUENCE [LARGE SCALE GENOMIC DNA]</scope>
    <source>
        <strain evidence="2 3">KCTC 13059</strain>
    </source>
</reference>
<dbReference type="InterPro" id="IPR043129">
    <property type="entry name" value="ATPase_NBD"/>
</dbReference>
<comment type="caution">
    <text evidence="2">The sequence shown here is derived from an EMBL/GenBank/DDBJ whole genome shotgun (WGS) entry which is preliminary data.</text>
</comment>
<evidence type="ECO:0000313" key="2">
    <source>
        <dbReference type="EMBL" id="RKN80432.1"/>
    </source>
</evidence>
<proteinExistence type="inferred from homology"/>
<dbReference type="PANTHER" id="PTHR18964">
    <property type="entry name" value="ROK (REPRESSOR, ORF, KINASE) FAMILY"/>
    <property type="match status" value="1"/>
</dbReference>
<evidence type="ECO:0000313" key="3">
    <source>
        <dbReference type="Proteomes" id="UP000282311"/>
    </source>
</evidence>
<dbReference type="Pfam" id="PF00480">
    <property type="entry name" value="ROK"/>
    <property type="match status" value="2"/>
</dbReference>
<comment type="similarity">
    <text evidence="1">Belongs to the ROK (NagC/XylR) family.</text>
</comment>
<dbReference type="Gene3D" id="3.30.420.40">
    <property type="match status" value="2"/>
</dbReference>
<dbReference type="Proteomes" id="UP000282311">
    <property type="component" value="Unassembled WGS sequence"/>
</dbReference>
<dbReference type="PANTHER" id="PTHR18964:SF149">
    <property type="entry name" value="BIFUNCTIONAL UDP-N-ACETYLGLUCOSAMINE 2-EPIMERASE_N-ACETYLMANNOSAMINE KINASE"/>
    <property type="match status" value="1"/>
</dbReference>
<keyword evidence="3" id="KW-1185">Reference proteome</keyword>
<dbReference type="CDD" id="cd23763">
    <property type="entry name" value="ASKHA_ATPase_ROK"/>
    <property type="match status" value="1"/>
</dbReference>
<protein>
    <submittedName>
        <fullName evidence="2">ROK family protein</fullName>
    </submittedName>
</protein>
<dbReference type="SUPFAM" id="SSF53067">
    <property type="entry name" value="Actin-like ATPase domain"/>
    <property type="match status" value="1"/>
</dbReference>
<dbReference type="AlphaFoldDB" id="A0A3B0C3N7"/>
<organism evidence="2 3">
    <name type="scientific">Paenibacillus ginsengarvi</name>
    <dbReference type="NCBI Taxonomy" id="400777"/>
    <lineage>
        <taxon>Bacteria</taxon>
        <taxon>Bacillati</taxon>
        <taxon>Bacillota</taxon>
        <taxon>Bacilli</taxon>
        <taxon>Bacillales</taxon>
        <taxon>Paenibacillaceae</taxon>
        <taxon>Paenibacillus</taxon>
    </lineage>
</organism>
<dbReference type="InterPro" id="IPR000600">
    <property type="entry name" value="ROK"/>
</dbReference>
<sequence>MFRYSFWTTRPNPTILLLIDAKGELDFSMDRYAIVFDVGGTSIKAAVVRENGAIVEGATETFPSRGKEDRDTLLAHFYGLIAGRVEVLERLGEGRPFEVIGIGYAFPSPFDYDNGICYIQGQQKYDALYGTDMRAAMKERNAADPAVSRVLAADAPIVFDNDAALFAAGELYYGHAKKYHRSLCITIGTGTGSSFIDEQGIVKGKELWNDPFLDSNIDDYISQRGILRLAEAYGLGKDGAVKPIADAARAGIADARDVFARFGRMFGEMLAPYVDEFKPEAVIVGGNIARSADLFLGETREALIGRGIASPRVPAFETAEDTSASAFAGALALVQEFIRRPR</sequence>
<gene>
    <name evidence="2" type="ORF">D7M11_19995</name>
</gene>